<keyword evidence="9" id="KW-1185">Reference proteome</keyword>
<evidence type="ECO:0000313" key="9">
    <source>
        <dbReference type="Proteomes" id="UP001151582"/>
    </source>
</evidence>
<dbReference type="EMBL" id="JANBQB010000594">
    <property type="protein sequence ID" value="KAJ1974891.1"/>
    <property type="molecule type" value="Genomic_DNA"/>
</dbReference>
<dbReference type="GO" id="GO:0008270">
    <property type="term" value="F:zinc ion binding"/>
    <property type="evidence" value="ECO:0007669"/>
    <property type="project" value="UniProtKB-KW"/>
</dbReference>
<dbReference type="PROSITE" id="PS50103">
    <property type="entry name" value="ZF_C3H1"/>
    <property type="match status" value="2"/>
</dbReference>
<organism evidence="8 9">
    <name type="scientific">Dimargaris verticillata</name>
    <dbReference type="NCBI Taxonomy" id="2761393"/>
    <lineage>
        <taxon>Eukaryota</taxon>
        <taxon>Fungi</taxon>
        <taxon>Fungi incertae sedis</taxon>
        <taxon>Zoopagomycota</taxon>
        <taxon>Kickxellomycotina</taxon>
        <taxon>Dimargaritomycetes</taxon>
        <taxon>Dimargaritales</taxon>
        <taxon>Dimargaritaceae</taxon>
        <taxon>Dimargaris</taxon>
    </lineage>
</organism>
<dbReference type="SUPFAM" id="SSF90229">
    <property type="entry name" value="CCCH zinc finger"/>
    <property type="match status" value="2"/>
</dbReference>
<accession>A0A9W8B438</accession>
<evidence type="ECO:0000256" key="2">
    <source>
        <dbReference type="ARBA" id="ARBA00022737"/>
    </source>
</evidence>
<keyword evidence="1 5" id="KW-0479">Metal-binding</keyword>
<dbReference type="PANTHER" id="PTHR12547">
    <property type="entry name" value="CCCH ZINC FINGER/TIS11-RELATED"/>
    <property type="match status" value="1"/>
</dbReference>
<keyword evidence="4 5" id="KW-0862">Zinc</keyword>
<dbReference type="InterPro" id="IPR000571">
    <property type="entry name" value="Znf_CCCH"/>
</dbReference>
<evidence type="ECO:0000256" key="5">
    <source>
        <dbReference type="PROSITE-ProRule" id="PRU00723"/>
    </source>
</evidence>
<gene>
    <name evidence="8" type="ORF">H4R34_004546</name>
</gene>
<dbReference type="OrthoDB" id="410307at2759"/>
<dbReference type="Proteomes" id="UP001151582">
    <property type="component" value="Unassembled WGS sequence"/>
</dbReference>
<evidence type="ECO:0000256" key="6">
    <source>
        <dbReference type="SAM" id="MobiDB-lite"/>
    </source>
</evidence>
<name>A0A9W8B438_9FUNG</name>
<feature type="zinc finger region" description="C3H1-type" evidence="5">
    <location>
        <begin position="78"/>
        <end position="105"/>
    </location>
</feature>
<feature type="domain" description="C3H1-type" evidence="7">
    <location>
        <begin position="115"/>
        <end position="143"/>
    </location>
</feature>
<dbReference type="Gene3D" id="4.10.1000.10">
    <property type="entry name" value="Zinc finger, CCCH-type"/>
    <property type="match status" value="2"/>
</dbReference>
<dbReference type="SMART" id="SM00356">
    <property type="entry name" value="ZnF_C3H1"/>
    <property type="match status" value="2"/>
</dbReference>
<sequence>MALSNWAWPRGALSLAQREWDDPVSLYFVMAAKACAAADVEIAAPKPVLDGCGEHWGVSHSSTKPTRGSSAPPEDEVYKTELCRSFAITGHCKYADNCKFAHGLAELRPRKRHPKYKSIPCRTFEARGYCPYGGRCNFIHASRSVPLATEPGNVPTRARSAGQLMAPGSGVVRRRTWPALLSLDNRCARQPPVDPRFANWIWPDTFGTAKVSSEVMHSWPVGLGGGEWWRDGSVTDTSPDWDSIASKAMDDEMR</sequence>
<feature type="zinc finger region" description="C3H1-type" evidence="5">
    <location>
        <begin position="115"/>
        <end position="143"/>
    </location>
</feature>
<evidence type="ECO:0000259" key="7">
    <source>
        <dbReference type="PROSITE" id="PS50103"/>
    </source>
</evidence>
<keyword evidence="2" id="KW-0677">Repeat</keyword>
<feature type="region of interest" description="Disordered" evidence="6">
    <location>
        <begin position="230"/>
        <end position="254"/>
    </location>
</feature>
<dbReference type="Pfam" id="PF00642">
    <property type="entry name" value="zf-CCCH"/>
    <property type="match status" value="2"/>
</dbReference>
<evidence type="ECO:0000313" key="8">
    <source>
        <dbReference type="EMBL" id="KAJ1974891.1"/>
    </source>
</evidence>
<evidence type="ECO:0000256" key="3">
    <source>
        <dbReference type="ARBA" id="ARBA00022771"/>
    </source>
</evidence>
<proteinExistence type="predicted"/>
<protein>
    <recommendedName>
        <fullName evidence="7">C3H1-type domain-containing protein</fullName>
    </recommendedName>
</protein>
<dbReference type="InterPro" id="IPR036855">
    <property type="entry name" value="Znf_CCCH_sf"/>
</dbReference>
<dbReference type="GO" id="GO:0003729">
    <property type="term" value="F:mRNA binding"/>
    <property type="evidence" value="ECO:0007669"/>
    <property type="project" value="InterPro"/>
</dbReference>
<reference evidence="8" key="1">
    <citation type="submission" date="2022-07" db="EMBL/GenBank/DDBJ databases">
        <title>Phylogenomic reconstructions and comparative analyses of Kickxellomycotina fungi.</title>
        <authorList>
            <person name="Reynolds N.K."/>
            <person name="Stajich J.E."/>
            <person name="Barry K."/>
            <person name="Grigoriev I.V."/>
            <person name="Crous P."/>
            <person name="Smith M.E."/>
        </authorList>
    </citation>
    <scope>NUCLEOTIDE SEQUENCE</scope>
    <source>
        <strain evidence="8">RSA 567</strain>
    </source>
</reference>
<dbReference type="PANTHER" id="PTHR12547:SF18">
    <property type="entry name" value="PROTEIN TIS11"/>
    <property type="match status" value="1"/>
</dbReference>
<evidence type="ECO:0000256" key="4">
    <source>
        <dbReference type="ARBA" id="ARBA00022833"/>
    </source>
</evidence>
<keyword evidence="3 5" id="KW-0863">Zinc-finger</keyword>
<feature type="domain" description="C3H1-type" evidence="7">
    <location>
        <begin position="78"/>
        <end position="105"/>
    </location>
</feature>
<dbReference type="FunFam" id="4.10.1000.10:FF:000001">
    <property type="entry name" value="zinc finger CCCH domain-containing protein 15-like"/>
    <property type="match status" value="1"/>
</dbReference>
<dbReference type="AlphaFoldDB" id="A0A9W8B438"/>
<comment type="caution">
    <text evidence="8">The sequence shown here is derived from an EMBL/GenBank/DDBJ whole genome shotgun (WGS) entry which is preliminary data.</text>
</comment>
<evidence type="ECO:0000256" key="1">
    <source>
        <dbReference type="ARBA" id="ARBA00022723"/>
    </source>
</evidence>
<dbReference type="InterPro" id="IPR045877">
    <property type="entry name" value="ZFP36-like"/>
</dbReference>